<proteinExistence type="predicted"/>
<dbReference type="AlphaFoldDB" id="A0AAE0VSF9"/>
<protein>
    <submittedName>
        <fullName evidence="1">Uncharacterized protein</fullName>
    </submittedName>
</protein>
<evidence type="ECO:0000313" key="1">
    <source>
        <dbReference type="EMBL" id="KAK3588943.1"/>
    </source>
</evidence>
<organism evidence="1 2">
    <name type="scientific">Potamilus streckersoni</name>
    <dbReference type="NCBI Taxonomy" id="2493646"/>
    <lineage>
        <taxon>Eukaryota</taxon>
        <taxon>Metazoa</taxon>
        <taxon>Spiralia</taxon>
        <taxon>Lophotrochozoa</taxon>
        <taxon>Mollusca</taxon>
        <taxon>Bivalvia</taxon>
        <taxon>Autobranchia</taxon>
        <taxon>Heteroconchia</taxon>
        <taxon>Palaeoheterodonta</taxon>
        <taxon>Unionida</taxon>
        <taxon>Unionoidea</taxon>
        <taxon>Unionidae</taxon>
        <taxon>Ambleminae</taxon>
        <taxon>Lampsilini</taxon>
        <taxon>Potamilus</taxon>
    </lineage>
</organism>
<gene>
    <name evidence="1" type="ORF">CHS0354_043110</name>
</gene>
<evidence type="ECO:0000313" key="2">
    <source>
        <dbReference type="Proteomes" id="UP001195483"/>
    </source>
</evidence>
<dbReference type="Proteomes" id="UP001195483">
    <property type="component" value="Unassembled WGS sequence"/>
</dbReference>
<reference evidence="1" key="1">
    <citation type="journal article" date="2021" name="Genome Biol. Evol.">
        <title>A High-Quality Reference Genome for a Parasitic Bivalve with Doubly Uniparental Inheritance (Bivalvia: Unionida).</title>
        <authorList>
            <person name="Smith C.H."/>
        </authorList>
    </citation>
    <scope>NUCLEOTIDE SEQUENCE</scope>
    <source>
        <strain evidence="1">CHS0354</strain>
    </source>
</reference>
<keyword evidence="2" id="KW-1185">Reference proteome</keyword>
<reference evidence="1" key="3">
    <citation type="submission" date="2023-05" db="EMBL/GenBank/DDBJ databases">
        <authorList>
            <person name="Smith C.H."/>
        </authorList>
    </citation>
    <scope>NUCLEOTIDE SEQUENCE</scope>
    <source>
        <strain evidence="1">CHS0354</strain>
        <tissue evidence="1">Mantle</tissue>
    </source>
</reference>
<name>A0AAE0VSF9_9BIVA</name>
<sequence>MTYFVPIKINAPMQSPNCRGSRRIPLFVADTESLKESDTDNFHKFRQGIRDANEKHVQFCAIGADST</sequence>
<accession>A0AAE0VSF9</accession>
<reference evidence="1" key="2">
    <citation type="journal article" date="2021" name="Genome Biol. Evol.">
        <title>Developing a high-quality reference genome for a parasitic bivalve with doubly uniparental inheritance (Bivalvia: Unionida).</title>
        <authorList>
            <person name="Smith C.H."/>
        </authorList>
    </citation>
    <scope>NUCLEOTIDE SEQUENCE</scope>
    <source>
        <strain evidence="1">CHS0354</strain>
        <tissue evidence="1">Mantle</tissue>
    </source>
</reference>
<dbReference type="EMBL" id="JAEAOA010002363">
    <property type="protein sequence ID" value="KAK3588943.1"/>
    <property type="molecule type" value="Genomic_DNA"/>
</dbReference>
<comment type="caution">
    <text evidence="1">The sequence shown here is derived from an EMBL/GenBank/DDBJ whole genome shotgun (WGS) entry which is preliminary data.</text>
</comment>